<dbReference type="PROSITE" id="PS51880">
    <property type="entry name" value="TGS"/>
    <property type="match status" value="1"/>
</dbReference>
<dbReference type="FunFam" id="3.10.20.30:FF:000003">
    <property type="entry name" value="Developmentally-regulated GTP-binding protein 1"/>
    <property type="match status" value="1"/>
</dbReference>
<dbReference type="Pfam" id="PF16897">
    <property type="entry name" value="MMR_HSR1_Xtn"/>
    <property type="match status" value="1"/>
</dbReference>
<evidence type="ECO:0000256" key="2">
    <source>
        <dbReference type="ARBA" id="ARBA00023134"/>
    </source>
</evidence>
<dbReference type="InterPro" id="IPR006073">
    <property type="entry name" value="GTP-bd"/>
</dbReference>
<dbReference type="SUPFAM" id="SSF52540">
    <property type="entry name" value="P-loop containing nucleoside triphosphate hydrolases"/>
    <property type="match status" value="1"/>
</dbReference>
<evidence type="ECO:0000256" key="1">
    <source>
        <dbReference type="ARBA" id="ARBA00022741"/>
    </source>
</evidence>
<dbReference type="Gene3D" id="3.10.20.30">
    <property type="match status" value="1"/>
</dbReference>
<dbReference type="CDD" id="cd17230">
    <property type="entry name" value="TGS_DRG1"/>
    <property type="match status" value="1"/>
</dbReference>
<keyword evidence="2" id="KW-0342">GTP-binding</keyword>
<dbReference type="InterPro" id="IPR031662">
    <property type="entry name" value="GTP-binding_2"/>
</dbReference>
<evidence type="ECO:0000313" key="5">
    <source>
        <dbReference type="EMBL" id="PWA66218.1"/>
    </source>
</evidence>
<dbReference type="Pfam" id="PF02824">
    <property type="entry name" value="TGS"/>
    <property type="match status" value="1"/>
</dbReference>
<dbReference type="InterPro" id="IPR004095">
    <property type="entry name" value="TGS"/>
</dbReference>
<accession>A0A2U1MY84</accession>
<keyword evidence="1" id="KW-0547">Nucleotide-binding</keyword>
<name>A0A2U1MY84_ARTAN</name>
<dbReference type="STRING" id="35608.A0A2U1MY84"/>
<evidence type="ECO:0000259" key="4">
    <source>
        <dbReference type="PROSITE" id="PS51880"/>
    </source>
</evidence>
<dbReference type="PROSITE" id="PS00905">
    <property type="entry name" value="GTP1_OBG"/>
    <property type="match status" value="1"/>
</dbReference>
<dbReference type="InterPro" id="IPR005225">
    <property type="entry name" value="Small_GTP-bd"/>
</dbReference>
<dbReference type="PRINTS" id="PR00326">
    <property type="entry name" value="GTP1OBG"/>
</dbReference>
<dbReference type="AlphaFoldDB" id="A0A2U1MY84"/>
<reference evidence="5 6" key="1">
    <citation type="journal article" date="2018" name="Mol. Plant">
        <title>The genome of Artemisia annua provides insight into the evolution of Asteraceae family and artemisinin biosynthesis.</title>
        <authorList>
            <person name="Shen Q."/>
            <person name="Zhang L."/>
            <person name="Liao Z."/>
            <person name="Wang S."/>
            <person name="Yan T."/>
            <person name="Shi P."/>
            <person name="Liu M."/>
            <person name="Fu X."/>
            <person name="Pan Q."/>
            <person name="Wang Y."/>
            <person name="Lv Z."/>
            <person name="Lu X."/>
            <person name="Zhang F."/>
            <person name="Jiang W."/>
            <person name="Ma Y."/>
            <person name="Chen M."/>
            <person name="Hao X."/>
            <person name="Li L."/>
            <person name="Tang Y."/>
            <person name="Lv G."/>
            <person name="Zhou Y."/>
            <person name="Sun X."/>
            <person name="Brodelius P.E."/>
            <person name="Rose J.K.C."/>
            <person name="Tang K."/>
        </authorList>
    </citation>
    <scope>NUCLEOTIDE SEQUENCE [LARGE SCALE GENOMIC DNA]</scope>
    <source>
        <strain evidence="6">cv. Huhao1</strain>
        <tissue evidence="5">Leaf</tissue>
    </source>
</reference>
<proteinExistence type="predicted"/>
<dbReference type="InterPro" id="IPR012675">
    <property type="entry name" value="Beta-grasp_dom_sf"/>
</dbReference>
<dbReference type="EMBL" id="PKPP01004078">
    <property type="protein sequence ID" value="PWA66218.1"/>
    <property type="molecule type" value="Genomic_DNA"/>
</dbReference>
<dbReference type="InterPro" id="IPR031167">
    <property type="entry name" value="G_OBG"/>
</dbReference>
<dbReference type="GO" id="GO:0005525">
    <property type="term" value="F:GTP binding"/>
    <property type="evidence" value="ECO:0007669"/>
    <property type="project" value="UniProtKB-KW"/>
</dbReference>
<comment type="caution">
    <text evidence="5">The sequence shown here is derived from an EMBL/GenBank/DDBJ whole genome shotgun (WGS) entry which is preliminary data.</text>
</comment>
<gene>
    <name evidence="5" type="ORF">CTI12_AA329260</name>
</gene>
<evidence type="ECO:0000259" key="3">
    <source>
        <dbReference type="PROSITE" id="PS51710"/>
    </source>
</evidence>
<dbReference type="PANTHER" id="PTHR43127">
    <property type="entry name" value="DEVELOPMENTALLY-REGULATED GTP-BINDING PROTEIN 2"/>
    <property type="match status" value="1"/>
</dbReference>
<organism evidence="5 6">
    <name type="scientific">Artemisia annua</name>
    <name type="common">Sweet wormwood</name>
    <dbReference type="NCBI Taxonomy" id="35608"/>
    <lineage>
        <taxon>Eukaryota</taxon>
        <taxon>Viridiplantae</taxon>
        <taxon>Streptophyta</taxon>
        <taxon>Embryophyta</taxon>
        <taxon>Tracheophyta</taxon>
        <taxon>Spermatophyta</taxon>
        <taxon>Magnoliopsida</taxon>
        <taxon>eudicotyledons</taxon>
        <taxon>Gunneridae</taxon>
        <taxon>Pentapetalae</taxon>
        <taxon>asterids</taxon>
        <taxon>campanulids</taxon>
        <taxon>Asterales</taxon>
        <taxon>Asteraceae</taxon>
        <taxon>Asteroideae</taxon>
        <taxon>Anthemideae</taxon>
        <taxon>Artemisiinae</taxon>
        <taxon>Artemisia</taxon>
    </lineage>
</organism>
<dbReference type="InterPro" id="IPR027417">
    <property type="entry name" value="P-loop_NTPase"/>
</dbReference>
<dbReference type="FunFam" id="3.40.50.300:FF:001436">
    <property type="entry name" value="Developmentally-regulated GTP-binding protein"/>
    <property type="match status" value="1"/>
</dbReference>
<protein>
    <submittedName>
        <fullName evidence="5">GTP-binding protein-related protein</fullName>
    </submittedName>
</protein>
<dbReference type="Gene3D" id="6.10.140.1070">
    <property type="match status" value="2"/>
</dbReference>
<feature type="domain" description="TGS" evidence="4">
    <location>
        <begin position="302"/>
        <end position="378"/>
    </location>
</feature>
<dbReference type="OrthoDB" id="603at2759"/>
<dbReference type="Proteomes" id="UP000245207">
    <property type="component" value="Unassembled WGS sequence"/>
</dbReference>
<dbReference type="Pfam" id="PF01926">
    <property type="entry name" value="MMR_HSR1"/>
    <property type="match status" value="1"/>
</dbReference>
<keyword evidence="6" id="KW-1185">Reference proteome</keyword>
<dbReference type="CDD" id="cd01896">
    <property type="entry name" value="DRG"/>
    <property type="match status" value="1"/>
</dbReference>
<dbReference type="GO" id="GO:0003924">
    <property type="term" value="F:GTPase activity"/>
    <property type="evidence" value="ECO:0007669"/>
    <property type="project" value="InterPro"/>
</dbReference>
<evidence type="ECO:0000313" key="6">
    <source>
        <dbReference type="Proteomes" id="UP000245207"/>
    </source>
</evidence>
<feature type="domain" description="OBG-type G" evidence="3">
    <location>
        <begin position="65"/>
        <end position="302"/>
    </location>
</feature>
<dbReference type="SUPFAM" id="SSF81271">
    <property type="entry name" value="TGS-like"/>
    <property type="match status" value="1"/>
</dbReference>
<dbReference type="InterPro" id="IPR012676">
    <property type="entry name" value="TGS-like"/>
</dbReference>
<dbReference type="NCBIfam" id="TIGR00231">
    <property type="entry name" value="small_GTP"/>
    <property type="match status" value="1"/>
</dbReference>
<sequence>MATVMQKIKDIEDEMAKTQKNKATAHHLGLLKAKLAKLRRELLTPTTKGGGGAGEGFDVTKSGDARVGLVGFPSVGKSTLLNKLTGTFSEVASYEFTTLTCIPGVITYRGAKIQFLVLTIPLFCSQLLDLPGIIEGAKDGKGRGRQVISTARTCNCIIIVLDAIKPITHKRLIEKELEGFGIRLNKEPPNLTFRKKEKGGINFTSTVANTHLDLDTVKAICSEYKIHNADVTLRFDATADDLIDVIEGSRIYTPCIYAVNKIDQITLEELEILDRLPHYCPVSAHLEWNLDGLLEMIWEYLNLTRIYTKPKGMNPDYEDPVILSSKRKTVEDFCFRIHKDMLKQFKYALVWGSSAKHKPQRVGKEHELEDEDVVQIIKKV</sequence>
<dbReference type="PROSITE" id="PS51710">
    <property type="entry name" value="G_OBG"/>
    <property type="match status" value="1"/>
</dbReference>
<dbReference type="InterPro" id="IPR045001">
    <property type="entry name" value="DRG"/>
</dbReference>
<dbReference type="InterPro" id="IPR006074">
    <property type="entry name" value="GTP1-OBG_CS"/>
</dbReference>